<keyword evidence="10 12" id="KW-0326">Glycosidase</keyword>
<evidence type="ECO:0000256" key="11">
    <source>
        <dbReference type="ARBA" id="ARBA00038888"/>
    </source>
</evidence>
<dbReference type="GO" id="GO:0004573">
    <property type="term" value="F:Glc3Man9GlcNAc2 oligosaccharide glucosidase activity"/>
    <property type="evidence" value="ECO:0007669"/>
    <property type="project" value="UniProtKB-UniRule"/>
</dbReference>
<keyword evidence="13" id="KW-0732">Signal</keyword>
<organism evidence="16 17">
    <name type="scientific">Malassezia yamatoensis</name>
    <dbReference type="NCBI Taxonomy" id="253288"/>
    <lineage>
        <taxon>Eukaryota</taxon>
        <taxon>Fungi</taxon>
        <taxon>Dikarya</taxon>
        <taxon>Basidiomycota</taxon>
        <taxon>Ustilaginomycotina</taxon>
        <taxon>Malasseziomycetes</taxon>
        <taxon>Malasseziales</taxon>
        <taxon>Malasseziaceae</taxon>
        <taxon>Malassezia</taxon>
    </lineage>
</organism>
<evidence type="ECO:0000259" key="14">
    <source>
        <dbReference type="Pfam" id="PF03200"/>
    </source>
</evidence>
<accession>A0AAJ5YRQ8</accession>
<comment type="catalytic activity">
    <reaction evidence="12">
        <text>N(4)-(alpha-D-Glc-(1-&gt;2)-alpha-D-Glc-(1-&gt;3)-alpha-D-Glc-(1-&gt;3)-alpha-D-Man-(1-&gt;2)-alpha-D-Man-(1-&gt;2)-alpha-D-Man-(1-&gt;3)-[alpha-D-Man-(1-&gt;2)-alpha-D-Man-(1-&gt;3)-[alpha-D-Man-(1-&gt;2)-alpha-D-Man-(1-&gt;6)]-alpha-D-Man-(1-&gt;6)]-beta-D-Man-(1-&gt;4)-beta-D-GlcNAc-(1-&gt;4)-beta-D-GlcNAc)-L-asparaginyl-[protein] + H2O = N(4)-(alpha-D-Glc-(1-&gt;3)-alpha-D-Glc-(1-&gt;3)-alpha-D-Man-(1-&gt;2)-alpha-D-Man-(1-&gt;2)-alpha-D-Man-(1-&gt;3)-[alpha-D-Man-(1-&gt;2)-alpha-D-Man-(1-&gt;3)-[alpha-D-Man-(1-&gt;2)-alpha-D-Man-(1-&gt;6)]-alpha-D-Man-(1-&gt;6)]-beta-D-Man-(1-&gt;4)-beta-D-GlcNAc-(1-&gt;4)-beta-D-GlcNAc)-L-asparaginyl-[protein] + beta-D-glucose</text>
        <dbReference type="Rhea" id="RHEA:55988"/>
        <dbReference type="Rhea" id="RHEA-COMP:12806"/>
        <dbReference type="Rhea" id="RHEA-COMP:14355"/>
        <dbReference type="ChEBI" id="CHEBI:15377"/>
        <dbReference type="ChEBI" id="CHEBI:15903"/>
        <dbReference type="ChEBI" id="CHEBI:59082"/>
        <dbReference type="ChEBI" id="CHEBI:132537"/>
        <dbReference type="EC" id="3.2.1.106"/>
    </reaction>
</comment>
<feature type="chain" id="PRO_5042468763" description="Mannosyl-oligosaccharide glucosidase" evidence="13">
    <location>
        <begin position="21"/>
        <end position="761"/>
    </location>
</feature>
<dbReference type="InterPro" id="IPR038518">
    <property type="entry name" value="Glyco_hydro_63N_sf"/>
</dbReference>
<dbReference type="InterPro" id="IPR012341">
    <property type="entry name" value="6hp_glycosidase-like_sf"/>
</dbReference>
<keyword evidence="5 12" id="KW-0256">Endoplasmic reticulum</keyword>
<dbReference type="GO" id="GO:0009311">
    <property type="term" value="P:oligosaccharide metabolic process"/>
    <property type="evidence" value="ECO:0007669"/>
    <property type="project" value="UniProtKB-UniRule"/>
</dbReference>
<keyword evidence="9" id="KW-0325">Glycoprotein</keyword>
<comment type="function">
    <text evidence="12">Cleaves the distal alpha 1,2-linked glucose residue from the Glc(3)Man(9)GlcNAc(2) oligosaccharide precursor.</text>
</comment>
<protein>
    <recommendedName>
        <fullName evidence="11 12">Mannosyl-oligosaccharide glucosidase</fullName>
        <ecNumber evidence="11 12">3.2.1.106</ecNumber>
    </recommendedName>
</protein>
<keyword evidence="3" id="KW-0812">Transmembrane</keyword>
<dbReference type="InterPro" id="IPR004888">
    <property type="entry name" value="Glycoside_hydrolase_63"/>
</dbReference>
<keyword evidence="7" id="KW-1133">Transmembrane helix</keyword>
<keyword evidence="4 12" id="KW-0378">Hydrolase</keyword>
<dbReference type="GO" id="GO:0006487">
    <property type="term" value="P:protein N-linked glycosylation"/>
    <property type="evidence" value="ECO:0007669"/>
    <property type="project" value="UniProtKB-UniRule"/>
</dbReference>
<evidence type="ECO:0000256" key="4">
    <source>
        <dbReference type="ARBA" id="ARBA00022801"/>
    </source>
</evidence>
<evidence type="ECO:0000256" key="10">
    <source>
        <dbReference type="ARBA" id="ARBA00023295"/>
    </source>
</evidence>
<reference evidence="16 17" key="1">
    <citation type="submission" date="2023-03" db="EMBL/GenBank/DDBJ databases">
        <title>Mating type loci evolution in Malassezia.</title>
        <authorList>
            <person name="Coelho M.A."/>
        </authorList>
    </citation>
    <scope>NUCLEOTIDE SEQUENCE [LARGE SCALE GENOMIC DNA]</scope>
    <source>
        <strain evidence="16 17">CBS 9725</strain>
    </source>
</reference>
<keyword evidence="6" id="KW-0735">Signal-anchor</keyword>
<keyword evidence="8" id="KW-0472">Membrane</keyword>
<dbReference type="EC" id="3.2.1.106" evidence="11 12"/>
<feature type="domain" description="Glycosyl hydrolase family 63 N-terminal" evidence="15">
    <location>
        <begin position="32"/>
        <end position="235"/>
    </location>
</feature>
<dbReference type="EMBL" id="CP119943">
    <property type="protein sequence ID" value="WFC98000.1"/>
    <property type="molecule type" value="Genomic_DNA"/>
</dbReference>
<dbReference type="InterPro" id="IPR031631">
    <property type="entry name" value="Glyco_hydro_63N"/>
</dbReference>
<dbReference type="InterPro" id="IPR008928">
    <property type="entry name" value="6-hairpin_glycosidase_sf"/>
</dbReference>
<evidence type="ECO:0000256" key="12">
    <source>
        <dbReference type="RuleBase" id="RU368089"/>
    </source>
</evidence>
<evidence type="ECO:0000256" key="1">
    <source>
        <dbReference type="ARBA" id="ARBA00004648"/>
    </source>
</evidence>
<dbReference type="Gene3D" id="2.70.98.110">
    <property type="entry name" value="Glycosyl hydrolase family 63, N-terminal domain"/>
    <property type="match status" value="1"/>
</dbReference>
<dbReference type="SUPFAM" id="SSF48208">
    <property type="entry name" value="Six-hairpin glycosidases"/>
    <property type="match status" value="1"/>
</dbReference>
<gene>
    <name evidence="16" type="primary">CWH41</name>
    <name evidence="16" type="ORF">MYAM1_000721</name>
</gene>
<evidence type="ECO:0000259" key="15">
    <source>
        <dbReference type="Pfam" id="PF16923"/>
    </source>
</evidence>
<proteinExistence type="inferred from homology"/>
<dbReference type="InterPro" id="IPR031335">
    <property type="entry name" value="Glyco_hydro_63_C"/>
</dbReference>
<evidence type="ECO:0000256" key="2">
    <source>
        <dbReference type="ARBA" id="ARBA00010833"/>
    </source>
</evidence>
<evidence type="ECO:0000256" key="13">
    <source>
        <dbReference type="SAM" id="SignalP"/>
    </source>
</evidence>
<evidence type="ECO:0000256" key="7">
    <source>
        <dbReference type="ARBA" id="ARBA00022989"/>
    </source>
</evidence>
<evidence type="ECO:0000256" key="3">
    <source>
        <dbReference type="ARBA" id="ARBA00022692"/>
    </source>
</evidence>
<dbReference type="PANTHER" id="PTHR10412">
    <property type="entry name" value="MANNOSYL-OLIGOSACCHARIDE GLUCOSIDASE"/>
    <property type="match status" value="1"/>
</dbReference>
<dbReference type="PANTHER" id="PTHR10412:SF11">
    <property type="entry name" value="MANNOSYL-OLIGOSACCHARIDE GLUCOSIDASE"/>
    <property type="match status" value="1"/>
</dbReference>
<dbReference type="Pfam" id="PF16923">
    <property type="entry name" value="Glyco_hydro_63N"/>
    <property type="match status" value="1"/>
</dbReference>
<evidence type="ECO:0000256" key="6">
    <source>
        <dbReference type="ARBA" id="ARBA00022968"/>
    </source>
</evidence>
<feature type="domain" description="Glycosyl hydrolase family 63 C-terminal" evidence="14">
    <location>
        <begin position="276"/>
        <end position="758"/>
    </location>
</feature>
<evidence type="ECO:0000313" key="17">
    <source>
        <dbReference type="Proteomes" id="UP001219567"/>
    </source>
</evidence>
<name>A0AAJ5YRQ8_9BASI</name>
<dbReference type="Proteomes" id="UP001219567">
    <property type="component" value="Chromosome 1"/>
</dbReference>
<comment type="subcellular location">
    <subcellularLocation>
        <location evidence="1 12">Endoplasmic reticulum membrane</location>
        <topology evidence="1 12">Single-pass type II membrane protein</topology>
    </subcellularLocation>
</comment>
<dbReference type="GO" id="GO:0005789">
    <property type="term" value="C:endoplasmic reticulum membrane"/>
    <property type="evidence" value="ECO:0007669"/>
    <property type="project" value="UniProtKB-SubCell"/>
</dbReference>
<dbReference type="AlphaFoldDB" id="A0AAJ5YRQ8"/>
<evidence type="ECO:0000313" key="16">
    <source>
        <dbReference type="EMBL" id="WFC98000.1"/>
    </source>
</evidence>
<dbReference type="Gene3D" id="1.50.10.10">
    <property type="match status" value="1"/>
</dbReference>
<evidence type="ECO:0000256" key="5">
    <source>
        <dbReference type="ARBA" id="ARBA00022824"/>
    </source>
</evidence>
<sequence length="761" mass="87892">MVHAWVLLVGLNVWVSTVKALATGENQDAFPLWGTYRPQVFLGMRPRTADSMLSGLAYYGVRSVSDVKHWRHTTQDDEGVRYYRWTHHDGKLFGSQEIIDDALNYKIETSFVHWGGSASSDRARNWAIRVQGTVLDDEVAAAISLMYYVGQETTDAELSIEQEDGQVVIRGRHPALEPFTVRFGKDHRETHYSGMHVPVDQVWRAKEPILGMLTNRVQTLSSQKSRQGETLTPAQLLQLPDISEPDSTLLTLQRSFAGNFTLDIFFNSESNESQLESEQLTELIRSRREAYEDRFREKFPQHKFSEEYAKAARELTAQIVGGVGYYAGSSLVDRRRINDAQLVLHEPQKAQPTREPPSELLTATPSRSFFPRGFYWDEGFHLVHIATWDADLALQLFSSWTSQIDQDGWVAREQILGAEARSRVPEEFQVQFPQFANPPTLIMGLEAYFAEQPPNSLLNEESGVKGQVPFMRTNDSSQIDIASLYEPWRRHYEWFRRTQQGQIHQWDRTATSKREGYRWRGRSMKHVLTSGLDDYPRAENPHVGELHLDLLAWMGGFARAMHNFAQRLGLEEDSRMYKRHYEAIRANIYDLHWSEEQQMFCDASVDDDDESYFECHPGYVSLFPFLMELLQPDAAALGKTLDMLQDPSQLWSNYGLRSLSRKHPLYGTDEDYWRGAIWIPLNYLALRALSRYAQQAGPYQNRAKELYTALRQNVIRVVLDEYKRTGYTWEQYDPETGAGRRYRPFSGWTSMVVPIMAERFP</sequence>
<evidence type="ECO:0000256" key="9">
    <source>
        <dbReference type="ARBA" id="ARBA00023180"/>
    </source>
</evidence>
<keyword evidence="17" id="KW-1185">Reference proteome</keyword>
<comment type="similarity">
    <text evidence="2 12">Belongs to the glycosyl hydrolase 63 family.</text>
</comment>
<evidence type="ECO:0000256" key="8">
    <source>
        <dbReference type="ARBA" id="ARBA00023136"/>
    </source>
</evidence>
<feature type="signal peptide" evidence="13">
    <location>
        <begin position="1"/>
        <end position="20"/>
    </location>
</feature>
<dbReference type="Pfam" id="PF03200">
    <property type="entry name" value="Glyco_hydro_63"/>
    <property type="match status" value="1"/>
</dbReference>